<name>A0BRZ5_PARTE</name>
<dbReference type="HOGENOM" id="CLU_830193_0_0_1"/>
<dbReference type="EMBL" id="CT868013">
    <property type="protein sequence ID" value="CAK61312.1"/>
    <property type="molecule type" value="Genomic_DNA"/>
</dbReference>
<dbReference type="GeneID" id="5014494"/>
<gene>
    <name evidence="1" type="ORF">GSPATT00031543001</name>
</gene>
<dbReference type="RefSeq" id="XP_001428710.1">
    <property type="nucleotide sequence ID" value="XM_001428673.1"/>
</dbReference>
<dbReference type="OMA" id="AMNIKKF"/>
<evidence type="ECO:0000313" key="1">
    <source>
        <dbReference type="EMBL" id="CAK61312.1"/>
    </source>
</evidence>
<dbReference type="Proteomes" id="UP000000600">
    <property type="component" value="Unassembled WGS sequence"/>
</dbReference>
<proteinExistence type="predicted"/>
<protein>
    <submittedName>
        <fullName evidence="1">Uncharacterized protein</fullName>
    </submittedName>
</protein>
<dbReference type="OrthoDB" id="293591at2759"/>
<evidence type="ECO:0000313" key="2">
    <source>
        <dbReference type="Proteomes" id="UP000000600"/>
    </source>
</evidence>
<sequence>MSKIPMQEMKQYLDQKIDFNSELTQIVMKKLGLTQRSLQRMNYLEYMTSNTSQQDYFLYLHAVAMNIKKFQQTIAKMSSKDKSIDCTDPGNVDEIIALLDERMKHKNHTSSQPCITSNRDRTLERDDTVLCTQQKIIQLSNQGIKSITERNTLKYNQLTHQNSIINSSSPNKIILKKLVISNNQSIVDLIQKQQQASVDASSLEQLNESLPRNQPVKNIAIMSGIKHRLKDHPSHTKSIDEIMQKIAKLRSTSQQSIDSGRQLPNTKIILTKQKNNNKQENVISTKLEMMLKREKLIRQEPMKIHQVKLGNIMGVISKIRNQQTKLKIFQQLNNDLL</sequence>
<organism evidence="1 2">
    <name type="scientific">Paramecium tetraurelia</name>
    <dbReference type="NCBI Taxonomy" id="5888"/>
    <lineage>
        <taxon>Eukaryota</taxon>
        <taxon>Sar</taxon>
        <taxon>Alveolata</taxon>
        <taxon>Ciliophora</taxon>
        <taxon>Intramacronucleata</taxon>
        <taxon>Oligohymenophorea</taxon>
        <taxon>Peniculida</taxon>
        <taxon>Parameciidae</taxon>
        <taxon>Paramecium</taxon>
    </lineage>
</organism>
<keyword evidence="2" id="KW-1185">Reference proteome</keyword>
<accession>A0BRZ5</accession>
<reference evidence="1 2" key="1">
    <citation type="journal article" date="2006" name="Nature">
        <title>Global trends of whole-genome duplications revealed by the ciliate Paramecium tetraurelia.</title>
        <authorList>
            <consortium name="Genoscope"/>
            <person name="Aury J.-M."/>
            <person name="Jaillon O."/>
            <person name="Duret L."/>
            <person name="Noel B."/>
            <person name="Jubin C."/>
            <person name="Porcel B.M."/>
            <person name="Segurens B."/>
            <person name="Daubin V."/>
            <person name="Anthouard V."/>
            <person name="Aiach N."/>
            <person name="Arnaiz O."/>
            <person name="Billaut A."/>
            <person name="Beisson J."/>
            <person name="Blanc I."/>
            <person name="Bouhouche K."/>
            <person name="Camara F."/>
            <person name="Duharcourt S."/>
            <person name="Guigo R."/>
            <person name="Gogendeau D."/>
            <person name="Katinka M."/>
            <person name="Keller A.-M."/>
            <person name="Kissmehl R."/>
            <person name="Klotz C."/>
            <person name="Koll F."/>
            <person name="Le Moue A."/>
            <person name="Lepere C."/>
            <person name="Malinsky S."/>
            <person name="Nowacki M."/>
            <person name="Nowak J.K."/>
            <person name="Plattner H."/>
            <person name="Poulain J."/>
            <person name="Ruiz F."/>
            <person name="Serrano V."/>
            <person name="Zagulski M."/>
            <person name="Dessen P."/>
            <person name="Betermier M."/>
            <person name="Weissenbach J."/>
            <person name="Scarpelli C."/>
            <person name="Schachter V."/>
            <person name="Sperling L."/>
            <person name="Meyer E."/>
            <person name="Cohen J."/>
            <person name="Wincker P."/>
        </authorList>
    </citation>
    <scope>NUCLEOTIDE SEQUENCE [LARGE SCALE GENOMIC DNA]</scope>
    <source>
        <strain evidence="1 2">Stock d4-2</strain>
    </source>
</reference>
<dbReference type="AlphaFoldDB" id="A0BRZ5"/>
<dbReference type="KEGG" id="ptm:GSPATT00031543001"/>
<dbReference type="InParanoid" id="A0BRZ5"/>